<keyword evidence="3" id="KW-1185">Reference proteome</keyword>
<dbReference type="AlphaFoldDB" id="A0AAD3XDV0"/>
<evidence type="ECO:0000313" key="3">
    <source>
        <dbReference type="Proteomes" id="UP001279734"/>
    </source>
</evidence>
<evidence type="ECO:0000313" key="2">
    <source>
        <dbReference type="EMBL" id="GMH01722.1"/>
    </source>
</evidence>
<sequence>MNLGDDGALAEEGEKQESDPRGGRVERGPVMIPLTTTLAKFPSGFGVSPSFPKKHHHNLWRSRHVSVLCRPPCQNPPVFERCSCIEIAQNNPRITQERRWMVRSYHSPKNLGM</sequence>
<protein>
    <submittedName>
        <fullName evidence="2">Uncharacterized protein</fullName>
    </submittedName>
</protein>
<feature type="region of interest" description="Disordered" evidence="1">
    <location>
        <begin position="1"/>
        <end position="28"/>
    </location>
</feature>
<dbReference type="EMBL" id="BSYO01000003">
    <property type="protein sequence ID" value="GMH01722.1"/>
    <property type="molecule type" value="Genomic_DNA"/>
</dbReference>
<feature type="compositionally biased region" description="Basic and acidic residues" evidence="1">
    <location>
        <begin position="12"/>
        <end position="27"/>
    </location>
</feature>
<dbReference type="Proteomes" id="UP001279734">
    <property type="component" value="Unassembled WGS sequence"/>
</dbReference>
<evidence type="ECO:0000256" key="1">
    <source>
        <dbReference type="SAM" id="MobiDB-lite"/>
    </source>
</evidence>
<comment type="caution">
    <text evidence="2">The sequence shown here is derived from an EMBL/GenBank/DDBJ whole genome shotgun (WGS) entry which is preliminary data.</text>
</comment>
<name>A0AAD3XDV0_NEPGR</name>
<proteinExistence type="predicted"/>
<organism evidence="2 3">
    <name type="scientific">Nepenthes gracilis</name>
    <name type="common">Slender pitcher plant</name>
    <dbReference type="NCBI Taxonomy" id="150966"/>
    <lineage>
        <taxon>Eukaryota</taxon>
        <taxon>Viridiplantae</taxon>
        <taxon>Streptophyta</taxon>
        <taxon>Embryophyta</taxon>
        <taxon>Tracheophyta</taxon>
        <taxon>Spermatophyta</taxon>
        <taxon>Magnoliopsida</taxon>
        <taxon>eudicotyledons</taxon>
        <taxon>Gunneridae</taxon>
        <taxon>Pentapetalae</taxon>
        <taxon>Caryophyllales</taxon>
        <taxon>Nepenthaceae</taxon>
        <taxon>Nepenthes</taxon>
    </lineage>
</organism>
<reference evidence="2" key="1">
    <citation type="submission" date="2023-05" db="EMBL/GenBank/DDBJ databases">
        <title>Nepenthes gracilis genome sequencing.</title>
        <authorList>
            <person name="Fukushima K."/>
        </authorList>
    </citation>
    <scope>NUCLEOTIDE SEQUENCE</scope>
    <source>
        <strain evidence="2">SING2019-196</strain>
    </source>
</reference>
<gene>
    <name evidence="2" type="ORF">Nepgr_003561</name>
</gene>
<accession>A0AAD3XDV0</accession>